<reference evidence="1 2" key="1">
    <citation type="submission" date="2019-04" db="EMBL/GenBank/DDBJ databases">
        <title>Geobacter ruber sp. nov., ferric-reducing bacteria isolated from paddy soil.</title>
        <authorList>
            <person name="Xu Z."/>
            <person name="Masuda Y."/>
            <person name="Itoh H."/>
            <person name="Senoo K."/>
        </authorList>
    </citation>
    <scope>NUCLEOTIDE SEQUENCE [LARGE SCALE GENOMIC DNA]</scope>
    <source>
        <strain evidence="1 2">Red88</strain>
    </source>
</reference>
<dbReference type="EMBL" id="SRSD01000010">
    <property type="protein sequence ID" value="KAA0888765.1"/>
    <property type="molecule type" value="Genomic_DNA"/>
</dbReference>
<keyword evidence="2" id="KW-1185">Reference proteome</keyword>
<evidence type="ECO:0000313" key="2">
    <source>
        <dbReference type="Proteomes" id="UP000324298"/>
    </source>
</evidence>
<name>A0A5A9X8N7_9BACT</name>
<organism evidence="1 2">
    <name type="scientific">Oryzomonas rubra</name>
    <dbReference type="NCBI Taxonomy" id="2509454"/>
    <lineage>
        <taxon>Bacteria</taxon>
        <taxon>Pseudomonadati</taxon>
        <taxon>Thermodesulfobacteriota</taxon>
        <taxon>Desulfuromonadia</taxon>
        <taxon>Geobacterales</taxon>
        <taxon>Geobacteraceae</taxon>
        <taxon>Oryzomonas</taxon>
    </lineage>
</organism>
<protein>
    <recommendedName>
        <fullName evidence="3">Tail sheath protein subtilisin-like domain-containing protein</fullName>
    </recommendedName>
</protein>
<dbReference type="AlphaFoldDB" id="A0A5A9X8N7"/>
<dbReference type="RefSeq" id="WP_149309089.1">
    <property type="nucleotide sequence ID" value="NZ_SRSD01000010.1"/>
</dbReference>
<evidence type="ECO:0000313" key="1">
    <source>
        <dbReference type="EMBL" id="KAA0888765.1"/>
    </source>
</evidence>
<sequence length="577" mass="61336">MGKGILWNGKYYLTPQAGSRIDSSGLSSVTLGSDNNVAFLAEMTGLIPPKTAQKVSDPSLPLSLIYTDREEARLATQLLFSPSTAVAGASNVYLIPVNPCTQANSTFSNVLKLTSYLYGLTANQIKAKIEAGTTGKKVTVQYGSNVETYDNLTNSSFSIKYTGTGTACTMTINVAAATALLTTACTGATTDNLSLSLTAYKTISQLVNAIESSGKYDVTVLTGSPDDDLSIDLDNVTTQDIMTAVYTAKSDLQAIVDGINKYSSYVSAARVADAGAAPANVAWTFLAGGTEGTTTSSDWDDALSLLKGMDVQIVVALTSDASVHAKLSAHCTYMSGPNGKSERRGFVGGALQSWVSETARTAAITALEGLADDLNTDRIVHATLGCYRYDPNGNKKLYPAYLTACIYAGIAAGATPVTPLTRKSLDCLGLEVELRKSEVDTLIDAGLAPPIPDAVAGSGYVISRQITTWNQTDDLYRLEYSVGRGADYIARQVRNEHEALVGQAGTETLDITIVNVTNAVLAAAKRDGYIRNYDPKSTQLRVDGTVRYVDYWAEPILPVNFVFSTFHLQPTKFSIGI</sequence>
<accession>A0A5A9X8N7</accession>
<gene>
    <name evidence="1" type="ORF">ET418_15405</name>
</gene>
<dbReference type="Proteomes" id="UP000324298">
    <property type="component" value="Unassembled WGS sequence"/>
</dbReference>
<evidence type="ECO:0008006" key="3">
    <source>
        <dbReference type="Google" id="ProtNLM"/>
    </source>
</evidence>
<dbReference type="OrthoDB" id="10020630at2"/>
<proteinExistence type="predicted"/>
<comment type="caution">
    <text evidence="1">The sequence shown here is derived from an EMBL/GenBank/DDBJ whole genome shotgun (WGS) entry which is preliminary data.</text>
</comment>